<keyword evidence="10" id="KW-1185">Reference proteome</keyword>
<dbReference type="EMBL" id="JAACJL010000016">
    <property type="protein sequence ID" value="KAF4619817.1"/>
    <property type="molecule type" value="Genomic_DNA"/>
</dbReference>
<evidence type="ECO:0000313" key="10">
    <source>
        <dbReference type="Proteomes" id="UP000521872"/>
    </source>
</evidence>
<evidence type="ECO:0000313" key="9">
    <source>
        <dbReference type="EMBL" id="KAF4619817.1"/>
    </source>
</evidence>
<comment type="caution">
    <text evidence="9">The sequence shown here is derived from an EMBL/GenBank/DDBJ whole genome shotgun (WGS) entry which is preliminary data.</text>
</comment>
<evidence type="ECO:0000259" key="8">
    <source>
        <dbReference type="Pfam" id="PF01648"/>
    </source>
</evidence>
<evidence type="ECO:0000256" key="2">
    <source>
        <dbReference type="ARBA" id="ARBA00022679"/>
    </source>
</evidence>
<evidence type="ECO:0000256" key="6">
    <source>
        <dbReference type="ARBA" id="ARBA00023098"/>
    </source>
</evidence>
<feature type="domain" description="4'-phosphopantetheinyl transferase" evidence="8">
    <location>
        <begin position="5"/>
        <end position="80"/>
    </location>
</feature>
<organism evidence="9 10">
    <name type="scientific">Agrocybe pediades</name>
    <dbReference type="NCBI Taxonomy" id="84607"/>
    <lineage>
        <taxon>Eukaryota</taxon>
        <taxon>Fungi</taxon>
        <taxon>Dikarya</taxon>
        <taxon>Basidiomycota</taxon>
        <taxon>Agaricomycotina</taxon>
        <taxon>Agaricomycetes</taxon>
        <taxon>Agaricomycetidae</taxon>
        <taxon>Agaricales</taxon>
        <taxon>Agaricineae</taxon>
        <taxon>Strophariaceae</taxon>
        <taxon>Agrocybe</taxon>
    </lineage>
</organism>
<dbReference type="InterPro" id="IPR008278">
    <property type="entry name" value="4-PPantetheinyl_Trfase_dom"/>
</dbReference>
<evidence type="ECO:0000256" key="1">
    <source>
        <dbReference type="ARBA" id="ARBA00022516"/>
    </source>
</evidence>
<dbReference type="GO" id="GO:0000287">
    <property type="term" value="F:magnesium ion binding"/>
    <property type="evidence" value="ECO:0007669"/>
    <property type="project" value="InterPro"/>
</dbReference>
<dbReference type="HAMAP" id="MF_00101">
    <property type="entry name" value="AcpS"/>
    <property type="match status" value="1"/>
</dbReference>
<dbReference type="AlphaFoldDB" id="A0A8H4QYG5"/>
<evidence type="ECO:0000256" key="5">
    <source>
        <dbReference type="ARBA" id="ARBA00022842"/>
    </source>
</evidence>
<keyword evidence="5" id="KW-0460">Magnesium</keyword>
<keyword evidence="7" id="KW-0275">Fatty acid biosynthesis</keyword>
<dbReference type="InterPro" id="IPR002582">
    <property type="entry name" value="ACPS"/>
</dbReference>
<reference evidence="9 10" key="1">
    <citation type="submission" date="2019-12" db="EMBL/GenBank/DDBJ databases">
        <authorList>
            <person name="Floudas D."/>
            <person name="Bentzer J."/>
            <person name="Ahren D."/>
            <person name="Johansson T."/>
            <person name="Persson P."/>
            <person name="Tunlid A."/>
        </authorList>
    </citation>
    <scope>NUCLEOTIDE SEQUENCE [LARGE SCALE GENOMIC DNA]</scope>
    <source>
        <strain evidence="9 10">CBS 102.39</strain>
    </source>
</reference>
<keyword evidence="4" id="KW-0276">Fatty acid metabolism</keyword>
<dbReference type="NCBIfam" id="TIGR00556">
    <property type="entry name" value="pantethn_trn"/>
    <property type="match status" value="1"/>
</dbReference>
<keyword evidence="2" id="KW-0808">Transferase</keyword>
<gene>
    <name evidence="9" type="ORF">D9613_005201</name>
</gene>
<dbReference type="GO" id="GO:0006633">
    <property type="term" value="P:fatty acid biosynthetic process"/>
    <property type="evidence" value="ECO:0007669"/>
    <property type="project" value="UniProtKB-KW"/>
</dbReference>
<keyword evidence="1" id="KW-0444">Lipid biosynthesis</keyword>
<dbReference type="NCBIfam" id="TIGR00516">
    <property type="entry name" value="acpS"/>
    <property type="match status" value="1"/>
</dbReference>
<dbReference type="Gene3D" id="3.90.470.20">
    <property type="entry name" value="4'-phosphopantetheinyl transferase domain"/>
    <property type="match status" value="1"/>
</dbReference>
<dbReference type="Pfam" id="PF01648">
    <property type="entry name" value="ACPS"/>
    <property type="match status" value="1"/>
</dbReference>
<dbReference type="GO" id="GO:0008897">
    <property type="term" value="F:holo-[acyl-carrier-protein] synthase activity"/>
    <property type="evidence" value="ECO:0007669"/>
    <property type="project" value="InterPro"/>
</dbReference>
<dbReference type="InterPro" id="IPR004568">
    <property type="entry name" value="Ppantetheine-prot_Trfase_dom"/>
</dbReference>
<dbReference type="InterPro" id="IPR037143">
    <property type="entry name" value="4-PPantetheinyl_Trfase_dom_sf"/>
</dbReference>
<evidence type="ECO:0000256" key="7">
    <source>
        <dbReference type="ARBA" id="ARBA00023160"/>
    </source>
</evidence>
<evidence type="ECO:0000256" key="4">
    <source>
        <dbReference type="ARBA" id="ARBA00022832"/>
    </source>
</evidence>
<dbReference type="SUPFAM" id="SSF56214">
    <property type="entry name" value="4'-phosphopantetheinyl transferase"/>
    <property type="match status" value="1"/>
</dbReference>
<dbReference type="Proteomes" id="UP000521872">
    <property type="component" value="Unassembled WGS sequence"/>
</dbReference>
<proteinExistence type="inferred from homology"/>
<keyword evidence="6" id="KW-0443">Lipid metabolism</keyword>
<sequence>MPFLGIGVDLVHVPRIAALISRRPPQRFASRILSVKELAEWKSLPPSSKSSVQFLAVRWCVKEAAYKAMYPVVKPTWKEITYRGLTSQGHKPSIEYTSSNDDGTKIGRMHVSVSHDGDYVYSTVLVEGMLHTLHISGRSYQRPRSSVKMTTLWLTSILPAKMSFPKYFLEK</sequence>
<protein>
    <recommendedName>
        <fullName evidence="8">4'-phosphopantetheinyl transferase domain-containing protein</fullName>
    </recommendedName>
</protein>
<evidence type="ECO:0000256" key="3">
    <source>
        <dbReference type="ARBA" id="ARBA00022723"/>
    </source>
</evidence>
<keyword evidence="3" id="KW-0479">Metal-binding</keyword>
<name>A0A8H4QYG5_9AGAR</name>
<accession>A0A8H4QYG5</accession>